<protein>
    <submittedName>
        <fullName evidence="1">Uncharacterized protein</fullName>
    </submittedName>
</protein>
<dbReference type="Proteomes" id="UP001054945">
    <property type="component" value="Unassembled WGS sequence"/>
</dbReference>
<organism evidence="1 2">
    <name type="scientific">Caerostris extrusa</name>
    <name type="common">Bark spider</name>
    <name type="synonym">Caerostris bankana</name>
    <dbReference type="NCBI Taxonomy" id="172846"/>
    <lineage>
        <taxon>Eukaryota</taxon>
        <taxon>Metazoa</taxon>
        <taxon>Ecdysozoa</taxon>
        <taxon>Arthropoda</taxon>
        <taxon>Chelicerata</taxon>
        <taxon>Arachnida</taxon>
        <taxon>Araneae</taxon>
        <taxon>Araneomorphae</taxon>
        <taxon>Entelegynae</taxon>
        <taxon>Araneoidea</taxon>
        <taxon>Araneidae</taxon>
        <taxon>Caerostris</taxon>
    </lineage>
</organism>
<gene>
    <name evidence="1" type="ORF">CEXT_57301</name>
</gene>
<dbReference type="AlphaFoldDB" id="A0AAV4SV60"/>
<proteinExistence type="predicted"/>
<accession>A0AAV4SV60</accession>
<evidence type="ECO:0000313" key="2">
    <source>
        <dbReference type="Proteomes" id="UP001054945"/>
    </source>
</evidence>
<dbReference type="EMBL" id="BPLR01010131">
    <property type="protein sequence ID" value="GIY37171.1"/>
    <property type="molecule type" value="Genomic_DNA"/>
</dbReference>
<sequence length="73" mass="8677">MYELRLLFPTIPYHRIRTPATVDKQKLRESTFNSIWLQGHKDPLIEKSKGKEFGMPLLSVDNNEDHLISMHKW</sequence>
<keyword evidence="2" id="KW-1185">Reference proteome</keyword>
<reference evidence="1 2" key="1">
    <citation type="submission" date="2021-06" db="EMBL/GenBank/DDBJ databases">
        <title>Caerostris extrusa draft genome.</title>
        <authorList>
            <person name="Kono N."/>
            <person name="Arakawa K."/>
        </authorList>
    </citation>
    <scope>NUCLEOTIDE SEQUENCE [LARGE SCALE GENOMIC DNA]</scope>
</reference>
<name>A0AAV4SV60_CAEEX</name>
<comment type="caution">
    <text evidence="1">The sequence shown here is derived from an EMBL/GenBank/DDBJ whole genome shotgun (WGS) entry which is preliminary data.</text>
</comment>
<evidence type="ECO:0000313" key="1">
    <source>
        <dbReference type="EMBL" id="GIY37171.1"/>
    </source>
</evidence>